<dbReference type="InterPro" id="IPR001611">
    <property type="entry name" value="Leu-rich_rpt"/>
</dbReference>
<evidence type="ECO:0000259" key="13">
    <source>
        <dbReference type="PROSITE" id="PS51281"/>
    </source>
</evidence>
<reference evidence="14 15" key="1">
    <citation type="journal article" date="2014" name="Genome Announc.">
        <title>Draft genome sequence of Sclerotinia borealis, a psychrophilic plant pathogenic fungus.</title>
        <authorList>
            <person name="Mardanov A.V."/>
            <person name="Beletsky A.V."/>
            <person name="Kadnikov V.V."/>
            <person name="Ignatov A.N."/>
            <person name="Ravin N.V."/>
        </authorList>
    </citation>
    <scope>NUCLEOTIDE SEQUENCE [LARGE SCALE GENOMIC DNA]</scope>
    <source>
        <strain evidence="15">F-4157</strain>
    </source>
</reference>
<evidence type="ECO:0000256" key="3">
    <source>
        <dbReference type="ARBA" id="ARBA00022448"/>
    </source>
</evidence>
<evidence type="ECO:0000256" key="1">
    <source>
        <dbReference type="ARBA" id="ARBA00004123"/>
    </source>
</evidence>
<evidence type="ECO:0000313" key="14">
    <source>
        <dbReference type="EMBL" id="ESZ99579.1"/>
    </source>
</evidence>
<dbReference type="CDD" id="cd14342">
    <property type="entry name" value="UBA_TAP-C"/>
    <property type="match status" value="1"/>
</dbReference>
<dbReference type="SUPFAM" id="SSF52058">
    <property type="entry name" value="L domain-like"/>
    <property type="match status" value="1"/>
</dbReference>
<protein>
    <recommendedName>
        <fullName evidence="10">mRNA export factor MEX67</fullName>
    </recommendedName>
</protein>
<evidence type="ECO:0000313" key="15">
    <source>
        <dbReference type="Proteomes" id="UP000019487"/>
    </source>
</evidence>
<dbReference type="SUPFAM" id="SSF54427">
    <property type="entry name" value="NTF2-like"/>
    <property type="match status" value="1"/>
</dbReference>
<evidence type="ECO:0000256" key="10">
    <source>
        <dbReference type="ARBA" id="ARBA00069694"/>
    </source>
</evidence>
<dbReference type="InterPro" id="IPR002075">
    <property type="entry name" value="NTF2_dom"/>
</dbReference>
<feature type="domain" description="TAP-C" evidence="13">
    <location>
        <begin position="607"/>
        <end position="660"/>
    </location>
</feature>
<dbReference type="FunFam" id="3.10.450.50:FF:000013">
    <property type="entry name" value="mRNA export factor mex67"/>
    <property type="match status" value="1"/>
</dbReference>
<keyword evidence="4" id="KW-0963">Cytoplasm</keyword>
<dbReference type="PANTHER" id="PTHR10662:SF22">
    <property type="entry name" value="NUCLEAR RNA EXPORT FACTOR 1"/>
    <property type="match status" value="1"/>
</dbReference>
<evidence type="ECO:0000256" key="2">
    <source>
        <dbReference type="ARBA" id="ARBA00009285"/>
    </source>
</evidence>
<dbReference type="EMBL" id="AYSA01000003">
    <property type="protein sequence ID" value="ESZ99579.1"/>
    <property type="molecule type" value="Genomic_DNA"/>
</dbReference>
<feature type="compositionally biased region" description="Basic and acidic residues" evidence="11">
    <location>
        <begin position="198"/>
        <end position="215"/>
    </location>
</feature>
<comment type="function">
    <text evidence="9">Involved in the export of mRNA from the nucleus to the cytoplasm.</text>
</comment>
<evidence type="ECO:0000256" key="8">
    <source>
        <dbReference type="ARBA" id="ARBA00023242"/>
    </source>
</evidence>
<dbReference type="InterPro" id="IPR005637">
    <property type="entry name" value="TAP_C_dom"/>
</dbReference>
<dbReference type="GO" id="GO:0003723">
    <property type="term" value="F:RNA binding"/>
    <property type="evidence" value="ECO:0007669"/>
    <property type="project" value="TreeGrafter"/>
</dbReference>
<dbReference type="PROSITE" id="PS51281">
    <property type="entry name" value="TAP_C"/>
    <property type="match status" value="1"/>
</dbReference>
<organism evidence="14 15">
    <name type="scientific">Sclerotinia borealis (strain F-4128)</name>
    <dbReference type="NCBI Taxonomy" id="1432307"/>
    <lineage>
        <taxon>Eukaryota</taxon>
        <taxon>Fungi</taxon>
        <taxon>Dikarya</taxon>
        <taxon>Ascomycota</taxon>
        <taxon>Pezizomycotina</taxon>
        <taxon>Leotiomycetes</taxon>
        <taxon>Helotiales</taxon>
        <taxon>Sclerotiniaceae</taxon>
        <taxon>Sclerotinia</taxon>
    </lineage>
</organism>
<comment type="subcellular location">
    <subcellularLocation>
        <location evidence="1">Nucleus</location>
    </subcellularLocation>
</comment>
<dbReference type="PANTHER" id="PTHR10662">
    <property type="entry name" value="NUCLEAR RNA EXPORT FACTOR"/>
    <property type="match status" value="1"/>
</dbReference>
<gene>
    <name evidence="14" type="ORF">SBOR_0052</name>
</gene>
<dbReference type="PROSITE" id="PS50177">
    <property type="entry name" value="NTF2_DOMAIN"/>
    <property type="match status" value="1"/>
</dbReference>
<dbReference type="Gene3D" id="3.80.10.10">
    <property type="entry name" value="Ribonuclease Inhibitor"/>
    <property type="match status" value="1"/>
</dbReference>
<dbReference type="GO" id="GO:0016973">
    <property type="term" value="P:poly(A)+ mRNA export from nucleus"/>
    <property type="evidence" value="ECO:0007669"/>
    <property type="project" value="TreeGrafter"/>
</dbReference>
<dbReference type="Proteomes" id="UP000019487">
    <property type="component" value="Unassembled WGS sequence"/>
</dbReference>
<feature type="compositionally biased region" description="Gly residues" evidence="11">
    <location>
        <begin position="20"/>
        <end position="30"/>
    </location>
</feature>
<dbReference type="Pfam" id="PF03943">
    <property type="entry name" value="TAP_C"/>
    <property type="match status" value="1"/>
</dbReference>
<feature type="domain" description="NTF2" evidence="12">
    <location>
        <begin position="399"/>
        <end position="574"/>
    </location>
</feature>
<keyword evidence="15" id="KW-1185">Reference proteome</keyword>
<dbReference type="FunFam" id="3.80.10.10:FF:000296">
    <property type="entry name" value="mRNA export factor MEX67"/>
    <property type="match status" value="1"/>
</dbReference>
<dbReference type="InterPro" id="IPR009060">
    <property type="entry name" value="UBA-like_sf"/>
</dbReference>
<proteinExistence type="inferred from homology"/>
<accession>W9CY31</accession>
<keyword evidence="5" id="KW-0433">Leucine-rich repeat</keyword>
<dbReference type="HOGENOM" id="CLU_024991_1_0_1"/>
<dbReference type="SMART" id="SM00804">
    <property type="entry name" value="TAP_C"/>
    <property type="match status" value="1"/>
</dbReference>
<dbReference type="PROSITE" id="PS51450">
    <property type="entry name" value="LRR"/>
    <property type="match status" value="1"/>
</dbReference>
<evidence type="ECO:0000256" key="4">
    <source>
        <dbReference type="ARBA" id="ARBA00022490"/>
    </source>
</evidence>
<dbReference type="OrthoDB" id="25872at2759"/>
<keyword evidence="7" id="KW-0509">mRNA transport</keyword>
<name>W9CY31_SCLBF</name>
<dbReference type="InterPro" id="IPR018222">
    <property type="entry name" value="Nuclear_transport_factor_2_euk"/>
</dbReference>
<feature type="region of interest" description="Disordered" evidence="11">
    <location>
        <begin position="194"/>
        <end position="215"/>
    </location>
</feature>
<evidence type="ECO:0000256" key="6">
    <source>
        <dbReference type="ARBA" id="ARBA00022737"/>
    </source>
</evidence>
<dbReference type="InterPro" id="IPR030217">
    <property type="entry name" value="NXF_fam"/>
</dbReference>
<dbReference type="AlphaFoldDB" id="W9CY31"/>
<sequence>MMNRTSAPPRGPRNSSSSAKGGGRVGGGGITKRRTGPIRVDKDGDLDMDTTTGANGRRGGKNAIGVSAPTGPRGHGRPSRNTGRGGRLDLARNPQAILRGMGSQSQQANVLVTLWVKGLKGSKAASNDDQGLSALVSFLERKAATLDSKSKRSIRVKKSHKKGDIVVISVIPEDAASIMKLDGFAFAGSTIGVQDSEPSAKSEQKEESEEARSTREKITAVLAARYDPDLKLLNLSSLGQDEQLKQMGMFEDTTIVSKLFPVLMIICDKLFTTRQAKKDAIVSITLTDNQLADVSFVTSLASTFPDLKNLDLSRNQFAELDSLKLWRWKFRHLENLILTGNPMEILTPEYTTEITRWYPELQQLNGVQVRTVAQIVAELEAIKSPFPIASPAFRDVGQVGENFVRQFFGAYDNDRNALLTNFYDAQSKFSLSINMLAVRDRNHSMPVPPWAAYVKFNRNLVKYTHTSTRLSRQYTGIETIQSVWSDLPKTRHPEIASRPEQYLVECQTLSGLPDPSGQSAAGVDGLLITIHGEFEEEIANFEGKAVRSFSRTFILGPGGPNGPPIRVISDLLALRAWSPLAQTSVHVTSAIQTVPVVPTPNVPLITEQQAVLAEKLAVETGMNLKYSEMCLTETGWDLEKAYIAFQANKANLPAEAYQKP</sequence>
<evidence type="ECO:0000259" key="12">
    <source>
        <dbReference type="PROSITE" id="PS50177"/>
    </source>
</evidence>
<evidence type="ECO:0000256" key="9">
    <source>
        <dbReference type="ARBA" id="ARBA00055253"/>
    </source>
</evidence>
<dbReference type="Gene3D" id="3.10.450.50">
    <property type="match status" value="1"/>
</dbReference>
<evidence type="ECO:0000256" key="7">
    <source>
        <dbReference type="ARBA" id="ARBA00022816"/>
    </source>
</evidence>
<dbReference type="Pfam" id="PF22602">
    <property type="entry name" value="NXF_NTF2"/>
    <property type="match status" value="1"/>
</dbReference>
<evidence type="ECO:0000256" key="5">
    <source>
        <dbReference type="ARBA" id="ARBA00022614"/>
    </source>
</evidence>
<dbReference type="InterPro" id="IPR032710">
    <property type="entry name" value="NTF2-like_dom_sf"/>
</dbReference>
<comment type="similarity">
    <text evidence="2">Belongs to the NXF family.</text>
</comment>
<dbReference type="Gene3D" id="1.10.8.10">
    <property type="entry name" value="DNA helicase RuvA subunit, C-terminal domain"/>
    <property type="match status" value="1"/>
</dbReference>
<keyword evidence="6" id="KW-0677">Repeat</keyword>
<keyword evidence="8" id="KW-0539">Nucleus</keyword>
<dbReference type="GO" id="GO:0005634">
    <property type="term" value="C:nucleus"/>
    <property type="evidence" value="ECO:0007669"/>
    <property type="project" value="UniProtKB-SubCell"/>
</dbReference>
<comment type="caution">
    <text evidence="14">The sequence shown here is derived from an EMBL/GenBank/DDBJ whole genome shotgun (WGS) entry which is preliminary data.</text>
</comment>
<feature type="region of interest" description="Disordered" evidence="11">
    <location>
        <begin position="1"/>
        <end position="88"/>
    </location>
</feature>
<dbReference type="InterPro" id="IPR032675">
    <property type="entry name" value="LRR_dom_sf"/>
</dbReference>
<evidence type="ECO:0000256" key="11">
    <source>
        <dbReference type="SAM" id="MobiDB-lite"/>
    </source>
</evidence>
<dbReference type="STRING" id="1432307.W9CY31"/>
<keyword evidence="3" id="KW-0813">Transport</keyword>
<dbReference type="SUPFAM" id="SSF46934">
    <property type="entry name" value="UBA-like"/>
    <property type="match status" value="1"/>
</dbReference>